<name>A0A8S9Z630_9TREM</name>
<protein>
    <recommendedName>
        <fullName evidence="6">4-nitrophenylphosphatase</fullName>
    </recommendedName>
</protein>
<dbReference type="InterPro" id="IPR006357">
    <property type="entry name" value="HAD-SF_hydro_IIA"/>
</dbReference>
<feature type="active site" description="Nucleophile" evidence="1">
    <location>
        <position position="26"/>
    </location>
</feature>
<dbReference type="GO" id="GO:0016791">
    <property type="term" value="F:phosphatase activity"/>
    <property type="evidence" value="ECO:0007669"/>
    <property type="project" value="TreeGrafter"/>
</dbReference>
<evidence type="ECO:0000256" key="3">
    <source>
        <dbReference type="PIRSR" id="PIRSR000915-3"/>
    </source>
</evidence>
<keyword evidence="3" id="KW-0479">Metal-binding</keyword>
<organism evidence="4 5">
    <name type="scientific">Paragonimus skrjabini miyazakii</name>
    <dbReference type="NCBI Taxonomy" id="59628"/>
    <lineage>
        <taxon>Eukaryota</taxon>
        <taxon>Metazoa</taxon>
        <taxon>Spiralia</taxon>
        <taxon>Lophotrochozoa</taxon>
        <taxon>Platyhelminthes</taxon>
        <taxon>Trematoda</taxon>
        <taxon>Digenea</taxon>
        <taxon>Plagiorchiida</taxon>
        <taxon>Troglotremata</taxon>
        <taxon>Troglotrematidae</taxon>
        <taxon>Paragonimus</taxon>
    </lineage>
</organism>
<proteinExistence type="predicted"/>
<feature type="binding site" evidence="3">
    <location>
        <position position="26"/>
    </location>
    <ligand>
        <name>Mg(2+)</name>
        <dbReference type="ChEBI" id="CHEBI:18420"/>
    </ligand>
</feature>
<dbReference type="GO" id="GO:0046872">
    <property type="term" value="F:metal ion binding"/>
    <property type="evidence" value="ECO:0007669"/>
    <property type="project" value="UniProtKB-KW"/>
</dbReference>
<evidence type="ECO:0000313" key="5">
    <source>
        <dbReference type="Proteomes" id="UP000822476"/>
    </source>
</evidence>
<keyword evidence="5" id="KW-1185">Reference proteome</keyword>
<sequence>MGSTDKLKASISAADVLRQCRTYVFDCDGVLWGENQLLPGAVDLISYLLETGRHVFLITNNSTKSVEQYAEKCRRLGLPVSEKNIICSSNVAATYLKSKGISGPIYVIGHDGVGLELDKCGITHFGIGPDHPLDSDPLDGIRLDPNTSGVLVGFDGHFNYRKLLKATSYIARGVPFFATNEDAQLPAGDTVLPACLAMHLFFSIIFLVRLYAASSSLPGTGAIVAAVKFASGKDPIVMGKPHQPTFDMLCRMHNIEVEKTIMVGDRLDTDIMFGNRFRMHTACVMTGVTDAELLSKVQTDPTAVELRPSFTFQSVKKLFETLRLAERC</sequence>
<reference evidence="4" key="1">
    <citation type="submission" date="2019-07" db="EMBL/GenBank/DDBJ databases">
        <title>Annotation for the trematode Paragonimus miyazaki's.</title>
        <authorList>
            <person name="Choi Y.-J."/>
        </authorList>
    </citation>
    <scope>NUCLEOTIDE SEQUENCE</scope>
    <source>
        <strain evidence="4">Japan</strain>
    </source>
</reference>
<dbReference type="NCBIfam" id="TIGR01460">
    <property type="entry name" value="HAD-SF-IIA"/>
    <property type="match status" value="1"/>
</dbReference>
<evidence type="ECO:0000313" key="4">
    <source>
        <dbReference type="EMBL" id="KAF7261110.1"/>
    </source>
</evidence>
<evidence type="ECO:0008006" key="6">
    <source>
        <dbReference type="Google" id="ProtNLM"/>
    </source>
</evidence>
<feature type="binding site" evidence="2">
    <location>
        <position position="240"/>
    </location>
    <ligand>
        <name>substrate</name>
    </ligand>
</feature>
<dbReference type="Proteomes" id="UP000822476">
    <property type="component" value="Unassembled WGS sequence"/>
</dbReference>
<dbReference type="InterPro" id="IPR023214">
    <property type="entry name" value="HAD_sf"/>
</dbReference>
<accession>A0A8S9Z630</accession>
<dbReference type="EMBL" id="JTDE01000484">
    <property type="protein sequence ID" value="KAF7261110.1"/>
    <property type="molecule type" value="Genomic_DNA"/>
</dbReference>
<dbReference type="SUPFAM" id="SSF56784">
    <property type="entry name" value="HAD-like"/>
    <property type="match status" value="1"/>
</dbReference>
<dbReference type="AlphaFoldDB" id="A0A8S9Z630"/>
<evidence type="ECO:0000256" key="1">
    <source>
        <dbReference type="PIRSR" id="PIRSR000915-1"/>
    </source>
</evidence>
<evidence type="ECO:0000256" key="2">
    <source>
        <dbReference type="PIRSR" id="PIRSR000915-2"/>
    </source>
</evidence>
<keyword evidence="3" id="KW-0460">Magnesium</keyword>
<comment type="cofactor">
    <cofactor evidence="3">
        <name>Mg(2+)</name>
        <dbReference type="ChEBI" id="CHEBI:18420"/>
    </cofactor>
    <text evidence="3">Divalent metal ions. Mg(2+) is the most effective.</text>
</comment>
<feature type="active site" description="Proton donor" evidence="1">
    <location>
        <position position="28"/>
    </location>
</feature>
<feature type="binding site" evidence="3">
    <location>
        <position position="265"/>
    </location>
    <ligand>
        <name>Mg(2+)</name>
        <dbReference type="ChEBI" id="CHEBI:18420"/>
    </ligand>
</feature>
<dbReference type="Pfam" id="PF13242">
    <property type="entry name" value="Hydrolase_like"/>
    <property type="match status" value="1"/>
</dbReference>
<dbReference type="Pfam" id="PF13344">
    <property type="entry name" value="Hydrolase_6"/>
    <property type="match status" value="1"/>
</dbReference>
<comment type="caution">
    <text evidence="4">The sequence shown here is derived from an EMBL/GenBank/DDBJ whole genome shotgun (WGS) entry which is preliminary data.</text>
</comment>
<dbReference type="InterPro" id="IPR036412">
    <property type="entry name" value="HAD-like_sf"/>
</dbReference>
<gene>
    <name evidence="4" type="ORF">EG68_01643</name>
</gene>
<dbReference type="Gene3D" id="3.40.50.1000">
    <property type="entry name" value="HAD superfamily/HAD-like"/>
    <property type="match status" value="2"/>
</dbReference>
<dbReference type="GO" id="GO:0005737">
    <property type="term" value="C:cytoplasm"/>
    <property type="evidence" value="ECO:0007669"/>
    <property type="project" value="TreeGrafter"/>
</dbReference>
<dbReference type="PANTHER" id="PTHR19288">
    <property type="entry name" value="4-NITROPHENYLPHOSPHATASE-RELATED"/>
    <property type="match status" value="1"/>
</dbReference>
<dbReference type="PIRSF" id="PIRSF000915">
    <property type="entry name" value="PGP-type_phosphatase"/>
    <property type="match status" value="1"/>
</dbReference>
<feature type="binding site" evidence="3">
    <location>
        <position position="28"/>
    </location>
    <ligand>
        <name>Mg(2+)</name>
        <dbReference type="ChEBI" id="CHEBI:18420"/>
    </ligand>
</feature>
<dbReference type="PANTHER" id="PTHR19288:SF93">
    <property type="entry name" value="FI11325P-RELATED"/>
    <property type="match status" value="1"/>
</dbReference>
<dbReference type="OrthoDB" id="413953at2759"/>